<evidence type="ECO:0000256" key="10">
    <source>
        <dbReference type="ARBA" id="ARBA00023251"/>
    </source>
</evidence>
<dbReference type="InterPro" id="IPR003824">
    <property type="entry name" value="UppP"/>
</dbReference>
<evidence type="ECO:0000313" key="16">
    <source>
        <dbReference type="Proteomes" id="UP001630969"/>
    </source>
</evidence>
<name>A0ABW9GR42_9GAMM</name>
<keyword evidence="8 14" id="KW-1133">Transmembrane helix</keyword>
<keyword evidence="6 14" id="KW-0812">Transmembrane</keyword>
<keyword evidence="14" id="KW-0133">Cell shape</keyword>
<comment type="subcellular location">
    <subcellularLocation>
        <location evidence="1 14">Cell membrane</location>
        <topology evidence="1 14">Multi-pass membrane protein</topology>
    </subcellularLocation>
</comment>
<dbReference type="EMBL" id="JBGXBU010000004">
    <property type="protein sequence ID" value="MFM4893397.1"/>
    <property type="molecule type" value="Genomic_DNA"/>
</dbReference>
<proteinExistence type="inferred from homology"/>
<keyword evidence="10 14" id="KW-0046">Antibiotic resistance</keyword>
<feature type="transmembrane region" description="Helical" evidence="14">
    <location>
        <begin position="216"/>
        <end position="237"/>
    </location>
</feature>
<feature type="transmembrane region" description="Helical" evidence="14">
    <location>
        <begin position="84"/>
        <end position="106"/>
    </location>
</feature>
<evidence type="ECO:0000256" key="11">
    <source>
        <dbReference type="ARBA" id="ARBA00032707"/>
    </source>
</evidence>
<protein>
    <recommendedName>
        <fullName evidence="4 14">Undecaprenyl-diphosphatase</fullName>
        <ecNumber evidence="3 14">3.6.1.27</ecNumber>
    </recommendedName>
    <alternativeName>
        <fullName evidence="12 14">Bacitracin resistance protein</fullName>
    </alternativeName>
    <alternativeName>
        <fullName evidence="11 14">Undecaprenyl pyrophosphate phosphatase</fullName>
    </alternativeName>
</protein>
<evidence type="ECO:0000313" key="15">
    <source>
        <dbReference type="EMBL" id="MFM4893397.1"/>
    </source>
</evidence>
<accession>A0ABW9GR42</accession>
<evidence type="ECO:0000256" key="9">
    <source>
        <dbReference type="ARBA" id="ARBA00023136"/>
    </source>
</evidence>
<dbReference type="Pfam" id="PF02673">
    <property type="entry name" value="BacA"/>
    <property type="match status" value="1"/>
</dbReference>
<evidence type="ECO:0000256" key="4">
    <source>
        <dbReference type="ARBA" id="ARBA00021581"/>
    </source>
</evidence>
<evidence type="ECO:0000256" key="13">
    <source>
        <dbReference type="ARBA" id="ARBA00047594"/>
    </source>
</evidence>
<reference evidence="15 16" key="1">
    <citation type="submission" date="2024-09" db="EMBL/GenBank/DDBJ databases">
        <title>Aeromonas strains Genome sequencing and assembly.</title>
        <authorList>
            <person name="Hu X."/>
            <person name="Tang B."/>
        </authorList>
    </citation>
    <scope>NUCLEOTIDE SEQUENCE [LARGE SCALE GENOMIC DNA]</scope>
    <source>
        <strain evidence="15 16">NB23SCDHY001</strain>
    </source>
</reference>
<feature type="transmembrane region" description="Helical" evidence="14">
    <location>
        <begin position="41"/>
        <end position="59"/>
    </location>
</feature>
<feature type="transmembrane region" description="Helical" evidence="14">
    <location>
        <begin position="184"/>
        <end position="204"/>
    </location>
</feature>
<evidence type="ECO:0000256" key="14">
    <source>
        <dbReference type="HAMAP-Rule" id="MF_01006"/>
    </source>
</evidence>
<dbReference type="Proteomes" id="UP001630969">
    <property type="component" value="Unassembled WGS sequence"/>
</dbReference>
<dbReference type="HAMAP" id="MF_01006">
    <property type="entry name" value="Undec_diphosphatase"/>
    <property type="match status" value="1"/>
</dbReference>
<feature type="transmembrane region" description="Helical" evidence="14">
    <location>
        <begin position="243"/>
        <end position="264"/>
    </location>
</feature>
<keyword evidence="14" id="KW-0573">Peptidoglycan synthesis</keyword>
<feature type="transmembrane region" description="Helical" evidence="14">
    <location>
        <begin position="112"/>
        <end position="130"/>
    </location>
</feature>
<evidence type="ECO:0000256" key="8">
    <source>
        <dbReference type="ARBA" id="ARBA00022989"/>
    </source>
</evidence>
<comment type="similarity">
    <text evidence="2 14">Belongs to the UppP family.</text>
</comment>
<dbReference type="PANTHER" id="PTHR30622:SF4">
    <property type="entry name" value="UNDECAPRENYL-DIPHOSPHATASE"/>
    <property type="match status" value="1"/>
</dbReference>
<dbReference type="RefSeq" id="WP_392444394.1">
    <property type="nucleotide sequence ID" value="NZ_JBGXBU010000004.1"/>
</dbReference>
<comment type="caution">
    <text evidence="15">The sequence shown here is derived from an EMBL/GenBank/DDBJ whole genome shotgun (WGS) entry which is preliminary data.</text>
</comment>
<evidence type="ECO:0000256" key="12">
    <source>
        <dbReference type="ARBA" id="ARBA00032932"/>
    </source>
</evidence>
<keyword evidence="9 14" id="KW-0472">Membrane</keyword>
<comment type="miscellaneous">
    <text evidence="14">Bacitracin is thought to be involved in the inhibition of peptidoglycan synthesis by sequestering undecaprenyl diphosphate, thereby reducing the pool of lipid carrier available.</text>
</comment>
<dbReference type="NCBIfam" id="NF001393">
    <property type="entry name" value="PRK00281.2-4"/>
    <property type="match status" value="1"/>
</dbReference>
<sequence>MDVFQSIFLALIQGLTEFLPISSSAHLILPSRIFGWQDQGLAFDVAVHVGTLSAVVIYFHRDVSGLMQGWLLSLRGQRTEQGRLAWLLILATIPAAVMGLVGKGIIEGSARSTLVISISTILFGLLLWYADRKSALTREMKDIRVRDALKIGLAQAIALIPGTSRSGITMTMALLLGFDRRTAATFSFLLSIPIITLAGLYLGWQLMTSPADIDMGELLIGIGVSFVSAYACIHYFLKIIERMGMLPFVVYRLALGVLLLTFSLQ</sequence>
<keyword evidence="5 14" id="KW-1003">Cell membrane</keyword>
<dbReference type="PANTHER" id="PTHR30622">
    <property type="entry name" value="UNDECAPRENYL-DIPHOSPHATASE"/>
    <property type="match status" value="1"/>
</dbReference>
<keyword evidence="16" id="KW-1185">Reference proteome</keyword>
<organism evidence="15 16">
    <name type="scientific">Aeromonas bivalvium</name>
    <dbReference type="NCBI Taxonomy" id="440079"/>
    <lineage>
        <taxon>Bacteria</taxon>
        <taxon>Pseudomonadati</taxon>
        <taxon>Pseudomonadota</taxon>
        <taxon>Gammaproteobacteria</taxon>
        <taxon>Aeromonadales</taxon>
        <taxon>Aeromonadaceae</taxon>
        <taxon>Aeromonas</taxon>
    </lineage>
</organism>
<dbReference type="NCBIfam" id="TIGR00753">
    <property type="entry name" value="undec_PP_bacA"/>
    <property type="match status" value="1"/>
</dbReference>
<evidence type="ECO:0000256" key="5">
    <source>
        <dbReference type="ARBA" id="ARBA00022475"/>
    </source>
</evidence>
<dbReference type="GeneID" id="97220643"/>
<gene>
    <name evidence="14" type="primary">uppP</name>
    <name evidence="15" type="ORF">ACEUDJ_11050</name>
</gene>
<evidence type="ECO:0000256" key="2">
    <source>
        <dbReference type="ARBA" id="ARBA00010621"/>
    </source>
</evidence>
<comment type="function">
    <text evidence="14">Catalyzes the dephosphorylation of undecaprenyl diphosphate (UPP). Confers resistance to bacitracin.</text>
</comment>
<dbReference type="EC" id="3.6.1.27" evidence="3 14"/>
<evidence type="ECO:0000256" key="7">
    <source>
        <dbReference type="ARBA" id="ARBA00022801"/>
    </source>
</evidence>
<dbReference type="GO" id="GO:0050380">
    <property type="term" value="F:undecaprenyl-diphosphatase activity"/>
    <property type="evidence" value="ECO:0007669"/>
    <property type="project" value="UniProtKB-EC"/>
</dbReference>
<comment type="catalytic activity">
    <reaction evidence="13 14">
        <text>di-trans,octa-cis-undecaprenyl diphosphate + H2O = di-trans,octa-cis-undecaprenyl phosphate + phosphate + H(+)</text>
        <dbReference type="Rhea" id="RHEA:28094"/>
        <dbReference type="ChEBI" id="CHEBI:15377"/>
        <dbReference type="ChEBI" id="CHEBI:15378"/>
        <dbReference type="ChEBI" id="CHEBI:43474"/>
        <dbReference type="ChEBI" id="CHEBI:58405"/>
        <dbReference type="ChEBI" id="CHEBI:60392"/>
        <dbReference type="EC" id="3.6.1.27"/>
    </reaction>
</comment>
<keyword evidence="14" id="KW-0961">Cell wall biogenesis/degradation</keyword>
<evidence type="ECO:0000256" key="3">
    <source>
        <dbReference type="ARBA" id="ARBA00012374"/>
    </source>
</evidence>
<evidence type="ECO:0000256" key="1">
    <source>
        <dbReference type="ARBA" id="ARBA00004651"/>
    </source>
</evidence>
<feature type="transmembrane region" description="Helical" evidence="14">
    <location>
        <begin position="7"/>
        <end position="29"/>
    </location>
</feature>
<evidence type="ECO:0000256" key="6">
    <source>
        <dbReference type="ARBA" id="ARBA00022692"/>
    </source>
</evidence>
<keyword evidence="7 14" id="KW-0378">Hydrolase</keyword>